<dbReference type="OrthoDB" id="8480302at2"/>
<protein>
    <submittedName>
        <fullName evidence="2">Putative signal transducing protein</fullName>
    </submittedName>
</protein>
<sequence length="142" mass="15734">MNDRTIVYSTYYNPIEANIVKARLDDSGFACFLADENVATLNPLYNQAIGGVKLIVFERDVEQINQLLAEENVLEVEDEGQAQGNAVETTLCEKCGSSNVGFGMATKNKFTLWAKILAFLTATYPVGANKCYHCYTCGHEFE</sequence>
<reference evidence="2 3" key="1">
    <citation type="submission" date="2016-10" db="EMBL/GenBank/DDBJ databases">
        <authorList>
            <person name="de Groot N.N."/>
        </authorList>
    </citation>
    <scope>NUCLEOTIDE SEQUENCE [LARGE SCALE GENOMIC DNA]</scope>
    <source>
        <strain evidence="2 3">DSM 18610</strain>
    </source>
</reference>
<gene>
    <name evidence="2" type="ORF">SAMN04488023_11443</name>
</gene>
<accession>A0A1H9RBB2</accession>
<dbReference type="RefSeq" id="WP_090884841.1">
    <property type="nucleotide sequence ID" value="NZ_FOGG01000014.1"/>
</dbReference>
<keyword evidence="3" id="KW-1185">Reference proteome</keyword>
<dbReference type="SUPFAM" id="SSF54913">
    <property type="entry name" value="GlnB-like"/>
    <property type="match status" value="1"/>
</dbReference>
<dbReference type="STRING" id="390241.SAMN04488023_11443"/>
<dbReference type="InterPro" id="IPR011322">
    <property type="entry name" value="N-reg_PII-like_a/b"/>
</dbReference>
<evidence type="ECO:0000313" key="3">
    <source>
        <dbReference type="Proteomes" id="UP000199572"/>
    </source>
</evidence>
<evidence type="ECO:0000259" key="1">
    <source>
        <dbReference type="Pfam" id="PF09413"/>
    </source>
</evidence>
<dbReference type="Gene3D" id="3.30.70.790">
    <property type="entry name" value="UreE, C-terminal domain"/>
    <property type="match status" value="1"/>
</dbReference>
<evidence type="ECO:0000313" key="2">
    <source>
        <dbReference type="EMBL" id="SER70036.1"/>
    </source>
</evidence>
<dbReference type="InterPro" id="IPR018551">
    <property type="entry name" value="DUF2007"/>
</dbReference>
<dbReference type="Pfam" id="PF09413">
    <property type="entry name" value="DUF2007"/>
    <property type="match status" value="1"/>
</dbReference>
<dbReference type="EMBL" id="FOGG01000014">
    <property type="protein sequence ID" value="SER70036.1"/>
    <property type="molecule type" value="Genomic_DNA"/>
</dbReference>
<name>A0A1H9RBB2_9SPHI</name>
<feature type="domain" description="DUF2007" evidence="1">
    <location>
        <begin position="13"/>
        <end position="70"/>
    </location>
</feature>
<organism evidence="2 3">
    <name type="scientific">Pedobacter rhizosphaerae</name>
    <dbReference type="NCBI Taxonomy" id="390241"/>
    <lineage>
        <taxon>Bacteria</taxon>
        <taxon>Pseudomonadati</taxon>
        <taxon>Bacteroidota</taxon>
        <taxon>Sphingobacteriia</taxon>
        <taxon>Sphingobacteriales</taxon>
        <taxon>Sphingobacteriaceae</taxon>
        <taxon>Pedobacter</taxon>
    </lineage>
</organism>
<dbReference type="AlphaFoldDB" id="A0A1H9RBB2"/>
<dbReference type="Proteomes" id="UP000199572">
    <property type="component" value="Unassembled WGS sequence"/>
</dbReference>
<proteinExistence type="predicted"/>